<accession>B1ZWN1</accession>
<keyword evidence="2" id="KW-1185">Reference proteome</keyword>
<evidence type="ECO:0000313" key="1">
    <source>
        <dbReference type="EMBL" id="ACB74158.1"/>
    </source>
</evidence>
<evidence type="ECO:0008006" key="3">
    <source>
        <dbReference type="Google" id="ProtNLM"/>
    </source>
</evidence>
<dbReference type="HOGENOM" id="CLU_3009867_0_0_0"/>
<evidence type="ECO:0000313" key="2">
    <source>
        <dbReference type="Proteomes" id="UP000007013"/>
    </source>
</evidence>
<sequence>MTPQVQTILALLVVALAIGGLVWRAYNKRKNPGCGSDCGAVSPELKRLQKQLTRRR</sequence>
<dbReference type="KEGG" id="ote:Oter_0870"/>
<dbReference type="AlphaFoldDB" id="B1ZWN1"/>
<dbReference type="RefSeq" id="WP_012373696.1">
    <property type="nucleotide sequence ID" value="NC_010571.1"/>
</dbReference>
<protein>
    <recommendedName>
        <fullName evidence="3">FeoB-associated Cys-rich membrane protein</fullName>
    </recommendedName>
</protein>
<dbReference type="Proteomes" id="UP000007013">
    <property type="component" value="Chromosome"/>
</dbReference>
<dbReference type="EMBL" id="CP001032">
    <property type="protein sequence ID" value="ACB74158.1"/>
    <property type="molecule type" value="Genomic_DNA"/>
</dbReference>
<dbReference type="STRING" id="452637.Oter_0870"/>
<name>B1ZWN1_OPITP</name>
<organism evidence="1 2">
    <name type="scientific">Opitutus terrae (strain DSM 11246 / JCM 15787 / PB90-1)</name>
    <dbReference type="NCBI Taxonomy" id="452637"/>
    <lineage>
        <taxon>Bacteria</taxon>
        <taxon>Pseudomonadati</taxon>
        <taxon>Verrucomicrobiota</taxon>
        <taxon>Opitutia</taxon>
        <taxon>Opitutales</taxon>
        <taxon>Opitutaceae</taxon>
        <taxon>Opitutus</taxon>
    </lineage>
</organism>
<proteinExistence type="predicted"/>
<gene>
    <name evidence="1" type="ordered locus">Oter_0870</name>
</gene>
<reference evidence="1 2" key="1">
    <citation type="journal article" date="2011" name="J. Bacteriol.">
        <title>Genome sequence of the verrucomicrobium Opitutus terrae PB90-1, an abundant inhabitant of rice paddy soil ecosystems.</title>
        <authorList>
            <person name="van Passel M.W."/>
            <person name="Kant R."/>
            <person name="Palva A."/>
            <person name="Copeland A."/>
            <person name="Lucas S."/>
            <person name="Lapidus A."/>
            <person name="Glavina del Rio T."/>
            <person name="Pitluck S."/>
            <person name="Goltsman E."/>
            <person name="Clum A."/>
            <person name="Sun H."/>
            <person name="Schmutz J."/>
            <person name="Larimer F.W."/>
            <person name="Land M.L."/>
            <person name="Hauser L."/>
            <person name="Kyrpides N."/>
            <person name="Mikhailova N."/>
            <person name="Richardson P.P."/>
            <person name="Janssen P.H."/>
            <person name="de Vos W.M."/>
            <person name="Smidt H."/>
        </authorList>
    </citation>
    <scope>NUCLEOTIDE SEQUENCE [LARGE SCALE GENOMIC DNA]</scope>
    <source>
        <strain evidence="2">DSM 11246 / JCM 15787 / PB90-1</strain>
    </source>
</reference>